<gene>
    <name evidence="5" type="ORF">ASPBRDRAFT_49898</name>
</gene>
<evidence type="ECO:0000256" key="3">
    <source>
        <dbReference type="PIRSR" id="PIRSR000103-1"/>
    </source>
</evidence>
<feature type="active site" evidence="3">
    <location>
        <position position="165"/>
    </location>
</feature>
<sequence length="306" mass="32848">MGLAMASNLQKYLLAEGQSPLRFWNRTASKGDALKGLGGIQCDSIAAVVRDSVIIFISTSNDEAAQAIIAQIISAGNLADKVIVDTTTVHPKTSAAISAELSHQNAFFVSAPVFGSAPMAAERMILAVVAGPHCAIECISPYVKDVIARDMLQVAEQPEKASLLKIIGNFLVSGLTEMIGEAHVFAEKSEVGCGVLEKLLEVQFGRLPFMISQRLTKGIYMPPKGTLPWSNLDLALKDVGHAMDCAASSGTHLRIGEIALDHLRRAKAYSEEQARDLDSAASYGILRRDAGLDFENEAIKRRDTPN</sequence>
<dbReference type="PANTHER" id="PTHR43580:SF8">
    <property type="entry name" value="6-PHOSPHOGLUCONATE DEHYDROGENASE NADP-BINDING DOMAIN-CONTAINING PROTEIN-RELATED"/>
    <property type="match status" value="1"/>
</dbReference>
<dbReference type="OMA" id="GHAMDCA"/>
<dbReference type="Gene3D" id="3.40.50.720">
    <property type="entry name" value="NAD(P)-binding Rossmann-like Domain"/>
    <property type="match status" value="1"/>
</dbReference>
<dbReference type="GO" id="GO:0016491">
    <property type="term" value="F:oxidoreductase activity"/>
    <property type="evidence" value="ECO:0007669"/>
    <property type="project" value="UniProtKB-KW"/>
</dbReference>
<dbReference type="InterPro" id="IPR008927">
    <property type="entry name" value="6-PGluconate_DH-like_C_sf"/>
</dbReference>
<dbReference type="VEuPathDB" id="FungiDB:ASPBRDRAFT_49898"/>
<keyword evidence="6" id="KW-1185">Reference proteome</keyword>
<dbReference type="Gene3D" id="1.10.1040.10">
    <property type="entry name" value="N-(1-d-carboxylethyl)-l-norvaline Dehydrogenase, domain 2"/>
    <property type="match status" value="1"/>
</dbReference>
<feature type="domain" description="6-phosphogluconate dehydrogenase NADP-binding" evidence="4">
    <location>
        <begin position="1"/>
        <end position="145"/>
    </location>
</feature>
<dbReference type="STRING" id="767769.A0A1L9UZ81"/>
<evidence type="ECO:0000259" key="4">
    <source>
        <dbReference type="Pfam" id="PF03446"/>
    </source>
</evidence>
<evidence type="ECO:0000256" key="2">
    <source>
        <dbReference type="ARBA" id="ARBA00023002"/>
    </source>
</evidence>
<dbReference type="EMBL" id="KV878679">
    <property type="protein sequence ID" value="OJJ76882.1"/>
    <property type="molecule type" value="Genomic_DNA"/>
</dbReference>
<comment type="similarity">
    <text evidence="1">Belongs to the HIBADH-related family. NP60 subfamily.</text>
</comment>
<reference evidence="6" key="1">
    <citation type="journal article" date="2017" name="Genome Biol.">
        <title>Comparative genomics reveals high biological diversity and specific adaptations in the industrially and medically important fungal genus Aspergillus.</title>
        <authorList>
            <person name="de Vries R.P."/>
            <person name="Riley R."/>
            <person name="Wiebenga A."/>
            <person name="Aguilar-Osorio G."/>
            <person name="Amillis S."/>
            <person name="Uchima C.A."/>
            <person name="Anderluh G."/>
            <person name="Asadollahi M."/>
            <person name="Askin M."/>
            <person name="Barry K."/>
            <person name="Battaglia E."/>
            <person name="Bayram O."/>
            <person name="Benocci T."/>
            <person name="Braus-Stromeyer S.A."/>
            <person name="Caldana C."/>
            <person name="Canovas D."/>
            <person name="Cerqueira G.C."/>
            <person name="Chen F."/>
            <person name="Chen W."/>
            <person name="Choi C."/>
            <person name="Clum A."/>
            <person name="Dos Santos R.A."/>
            <person name="Damasio A.R."/>
            <person name="Diallinas G."/>
            <person name="Emri T."/>
            <person name="Fekete E."/>
            <person name="Flipphi M."/>
            <person name="Freyberg S."/>
            <person name="Gallo A."/>
            <person name="Gournas C."/>
            <person name="Habgood R."/>
            <person name="Hainaut M."/>
            <person name="Harispe M.L."/>
            <person name="Henrissat B."/>
            <person name="Hilden K.S."/>
            <person name="Hope R."/>
            <person name="Hossain A."/>
            <person name="Karabika E."/>
            <person name="Karaffa L."/>
            <person name="Karanyi Z."/>
            <person name="Krasevec N."/>
            <person name="Kuo A."/>
            <person name="Kusch H."/>
            <person name="LaButti K."/>
            <person name="Lagendijk E.L."/>
            <person name="Lapidus A."/>
            <person name="Levasseur A."/>
            <person name="Lindquist E."/>
            <person name="Lipzen A."/>
            <person name="Logrieco A.F."/>
            <person name="MacCabe A."/>
            <person name="Maekelae M.R."/>
            <person name="Malavazi I."/>
            <person name="Melin P."/>
            <person name="Meyer V."/>
            <person name="Mielnichuk N."/>
            <person name="Miskei M."/>
            <person name="Molnar A.P."/>
            <person name="Mule G."/>
            <person name="Ngan C.Y."/>
            <person name="Orejas M."/>
            <person name="Orosz E."/>
            <person name="Ouedraogo J.P."/>
            <person name="Overkamp K.M."/>
            <person name="Park H.-S."/>
            <person name="Perrone G."/>
            <person name="Piumi F."/>
            <person name="Punt P.J."/>
            <person name="Ram A.F."/>
            <person name="Ramon A."/>
            <person name="Rauscher S."/>
            <person name="Record E."/>
            <person name="Riano-Pachon D.M."/>
            <person name="Robert V."/>
            <person name="Roehrig J."/>
            <person name="Ruller R."/>
            <person name="Salamov A."/>
            <person name="Salih N.S."/>
            <person name="Samson R.A."/>
            <person name="Sandor E."/>
            <person name="Sanguinetti M."/>
            <person name="Schuetze T."/>
            <person name="Sepcic K."/>
            <person name="Shelest E."/>
            <person name="Sherlock G."/>
            <person name="Sophianopoulou V."/>
            <person name="Squina F.M."/>
            <person name="Sun H."/>
            <person name="Susca A."/>
            <person name="Todd R.B."/>
            <person name="Tsang A."/>
            <person name="Unkles S.E."/>
            <person name="van de Wiele N."/>
            <person name="van Rossen-Uffink D."/>
            <person name="Oliveira J.V."/>
            <person name="Vesth T.C."/>
            <person name="Visser J."/>
            <person name="Yu J.-H."/>
            <person name="Zhou M."/>
            <person name="Andersen M.R."/>
            <person name="Archer D.B."/>
            <person name="Baker S.E."/>
            <person name="Benoit I."/>
            <person name="Brakhage A.A."/>
            <person name="Braus G.H."/>
            <person name="Fischer R."/>
            <person name="Frisvad J.C."/>
            <person name="Goldman G.H."/>
            <person name="Houbraken J."/>
            <person name="Oakley B."/>
            <person name="Pocsi I."/>
            <person name="Scazzocchio C."/>
            <person name="Seiboth B."/>
            <person name="vanKuyk P.A."/>
            <person name="Wortman J."/>
            <person name="Dyer P.S."/>
            <person name="Grigoriev I.V."/>
        </authorList>
    </citation>
    <scope>NUCLEOTIDE SEQUENCE [LARGE SCALE GENOMIC DNA]</scope>
    <source>
        <strain evidence="6">CBS 101740 / IMI 381727 / IBT 21946</strain>
    </source>
</reference>
<dbReference type="SUPFAM" id="SSF51735">
    <property type="entry name" value="NAD(P)-binding Rossmann-fold domains"/>
    <property type="match status" value="1"/>
</dbReference>
<evidence type="ECO:0000313" key="5">
    <source>
        <dbReference type="EMBL" id="OJJ76882.1"/>
    </source>
</evidence>
<dbReference type="PANTHER" id="PTHR43580">
    <property type="entry name" value="OXIDOREDUCTASE GLYR1-RELATED"/>
    <property type="match status" value="1"/>
</dbReference>
<protein>
    <recommendedName>
        <fullName evidence="4">6-phosphogluconate dehydrogenase NADP-binding domain-containing protein</fullName>
    </recommendedName>
</protein>
<dbReference type="AlphaFoldDB" id="A0A1L9UZ81"/>
<organism evidence="5 6">
    <name type="scientific">Aspergillus brasiliensis (strain CBS 101740 / IMI 381727 / IBT 21946)</name>
    <dbReference type="NCBI Taxonomy" id="767769"/>
    <lineage>
        <taxon>Eukaryota</taxon>
        <taxon>Fungi</taxon>
        <taxon>Dikarya</taxon>
        <taxon>Ascomycota</taxon>
        <taxon>Pezizomycotina</taxon>
        <taxon>Eurotiomycetes</taxon>
        <taxon>Eurotiomycetidae</taxon>
        <taxon>Eurotiales</taxon>
        <taxon>Aspergillaceae</taxon>
        <taxon>Aspergillus</taxon>
        <taxon>Aspergillus subgen. Circumdati</taxon>
    </lineage>
</organism>
<dbReference type="PIRSF" id="PIRSF000103">
    <property type="entry name" value="HIBADH"/>
    <property type="match status" value="1"/>
</dbReference>
<dbReference type="Pfam" id="PF03446">
    <property type="entry name" value="NAD_binding_2"/>
    <property type="match status" value="1"/>
</dbReference>
<dbReference type="InterPro" id="IPR015815">
    <property type="entry name" value="HIBADH-related"/>
</dbReference>
<dbReference type="InterPro" id="IPR013328">
    <property type="entry name" value="6PGD_dom2"/>
</dbReference>
<name>A0A1L9UZ81_ASPBC</name>
<dbReference type="Proteomes" id="UP000184499">
    <property type="component" value="Unassembled WGS sequence"/>
</dbReference>
<dbReference type="RefSeq" id="XP_067484129.1">
    <property type="nucleotide sequence ID" value="XM_067626446.1"/>
</dbReference>
<dbReference type="GO" id="GO:0050661">
    <property type="term" value="F:NADP binding"/>
    <property type="evidence" value="ECO:0007669"/>
    <property type="project" value="InterPro"/>
</dbReference>
<dbReference type="InterPro" id="IPR051265">
    <property type="entry name" value="HIBADH-related_NP60_sf"/>
</dbReference>
<dbReference type="GeneID" id="93578934"/>
<dbReference type="InterPro" id="IPR036291">
    <property type="entry name" value="NAD(P)-bd_dom_sf"/>
</dbReference>
<proteinExistence type="inferred from homology"/>
<evidence type="ECO:0000256" key="1">
    <source>
        <dbReference type="ARBA" id="ARBA00007598"/>
    </source>
</evidence>
<accession>A0A1L9UZ81</accession>
<dbReference type="SUPFAM" id="SSF48179">
    <property type="entry name" value="6-phosphogluconate dehydrogenase C-terminal domain-like"/>
    <property type="match status" value="1"/>
</dbReference>
<dbReference type="OrthoDB" id="435038at2759"/>
<dbReference type="InterPro" id="IPR006115">
    <property type="entry name" value="6PGDH_NADP-bd"/>
</dbReference>
<keyword evidence="2" id="KW-0560">Oxidoreductase</keyword>
<evidence type="ECO:0000313" key="6">
    <source>
        <dbReference type="Proteomes" id="UP000184499"/>
    </source>
</evidence>